<feature type="region of interest" description="Disordered" evidence="1">
    <location>
        <begin position="1"/>
        <end position="27"/>
    </location>
</feature>
<evidence type="ECO:0000313" key="2">
    <source>
        <dbReference type="EMBL" id="MBD2531416.1"/>
    </source>
</evidence>
<proteinExistence type="predicted"/>
<evidence type="ECO:0000256" key="1">
    <source>
        <dbReference type="SAM" id="MobiDB-lite"/>
    </source>
</evidence>
<organism evidence="2 3">
    <name type="scientific">Nostoc flagelliforme FACHB-838</name>
    <dbReference type="NCBI Taxonomy" id="2692904"/>
    <lineage>
        <taxon>Bacteria</taxon>
        <taxon>Bacillati</taxon>
        <taxon>Cyanobacteriota</taxon>
        <taxon>Cyanophyceae</taxon>
        <taxon>Nostocales</taxon>
        <taxon>Nostocaceae</taxon>
        <taxon>Nostoc</taxon>
    </lineage>
</organism>
<protein>
    <submittedName>
        <fullName evidence="2">Uncharacterized protein</fullName>
    </submittedName>
</protein>
<sequence length="59" mass="5989">MKQRGLLPRGDAKGDSAALARRGTSVHEPLTAVSTALATLGASPGGLAAGYRRGKRDAE</sequence>
<dbReference type="EMBL" id="JACJSI010000034">
    <property type="protein sequence ID" value="MBD2531416.1"/>
    <property type="molecule type" value="Genomic_DNA"/>
</dbReference>
<comment type="caution">
    <text evidence="2">The sequence shown here is derived from an EMBL/GenBank/DDBJ whole genome shotgun (WGS) entry which is preliminary data.</text>
</comment>
<evidence type="ECO:0000313" key="3">
    <source>
        <dbReference type="Proteomes" id="UP000623440"/>
    </source>
</evidence>
<dbReference type="Proteomes" id="UP000623440">
    <property type="component" value="Unassembled WGS sequence"/>
</dbReference>
<accession>A0ABR8DRA3</accession>
<reference evidence="2 3" key="1">
    <citation type="journal article" date="2020" name="ISME J.">
        <title>Comparative genomics reveals insights into cyanobacterial evolution and habitat adaptation.</title>
        <authorList>
            <person name="Chen M.Y."/>
            <person name="Teng W.K."/>
            <person name="Zhao L."/>
            <person name="Hu C.X."/>
            <person name="Zhou Y.K."/>
            <person name="Han B.P."/>
            <person name="Song L.R."/>
            <person name="Shu W.S."/>
        </authorList>
    </citation>
    <scope>NUCLEOTIDE SEQUENCE [LARGE SCALE GENOMIC DNA]</scope>
    <source>
        <strain evidence="2 3">FACHB-838</strain>
    </source>
</reference>
<keyword evidence="3" id="KW-1185">Reference proteome</keyword>
<gene>
    <name evidence="2" type="ORF">H6G97_18220</name>
</gene>
<name>A0ABR8DRA3_9NOSO</name>